<dbReference type="AlphaFoldDB" id="A0AAW2REK3"/>
<organism evidence="2">
    <name type="scientific">Sesamum radiatum</name>
    <name type="common">Black benniseed</name>
    <dbReference type="NCBI Taxonomy" id="300843"/>
    <lineage>
        <taxon>Eukaryota</taxon>
        <taxon>Viridiplantae</taxon>
        <taxon>Streptophyta</taxon>
        <taxon>Embryophyta</taxon>
        <taxon>Tracheophyta</taxon>
        <taxon>Spermatophyta</taxon>
        <taxon>Magnoliopsida</taxon>
        <taxon>eudicotyledons</taxon>
        <taxon>Gunneridae</taxon>
        <taxon>Pentapetalae</taxon>
        <taxon>asterids</taxon>
        <taxon>lamiids</taxon>
        <taxon>Lamiales</taxon>
        <taxon>Pedaliaceae</taxon>
        <taxon>Sesamum</taxon>
    </lineage>
</organism>
<proteinExistence type="predicted"/>
<dbReference type="EMBL" id="JACGWJ010000013">
    <property type="protein sequence ID" value="KAL0378474.1"/>
    <property type="molecule type" value="Genomic_DNA"/>
</dbReference>
<feature type="region of interest" description="Disordered" evidence="1">
    <location>
        <begin position="86"/>
        <end position="125"/>
    </location>
</feature>
<feature type="compositionally biased region" description="Basic and acidic residues" evidence="1">
    <location>
        <begin position="18"/>
        <end position="45"/>
    </location>
</feature>
<sequence length="125" mass="14558">MQTRSRARDLELNEEVEQEGHQHNRRDLPHQGNESRNRQLPPREEQVEEERGEGEFPPLVPHPPQLHLKSEVLQCMIEDASTRAAERAINHFMENRQREPSPLRSPRRGRGTSTPEDNKSRENGS</sequence>
<protein>
    <submittedName>
        <fullName evidence="2">Uncharacterized protein</fullName>
    </submittedName>
</protein>
<name>A0AAW2REK3_SESRA</name>
<evidence type="ECO:0000256" key="1">
    <source>
        <dbReference type="SAM" id="MobiDB-lite"/>
    </source>
</evidence>
<feature type="compositionally biased region" description="Basic and acidic residues" evidence="1">
    <location>
        <begin position="86"/>
        <end position="101"/>
    </location>
</feature>
<comment type="caution">
    <text evidence="2">The sequence shown here is derived from an EMBL/GenBank/DDBJ whole genome shotgun (WGS) entry which is preliminary data.</text>
</comment>
<accession>A0AAW2REK3</accession>
<evidence type="ECO:0000313" key="2">
    <source>
        <dbReference type="EMBL" id="KAL0378474.1"/>
    </source>
</evidence>
<feature type="region of interest" description="Disordered" evidence="1">
    <location>
        <begin position="1"/>
        <end position="67"/>
    </location>
</feature>
<reference evidence="2" key="1">
    <citation type="submission" date="2020-06" db="EMBL/GenBank/DDBJ databases">
        <authorList>
            <person name="Li T."/>
            <person name="Hu X."/>
            <person name="Zhang T."/>
            <person name="Song X."/>
            <person name="Zhang H."/>
            <person name="Dai N."/>
            <person name="Sheng W."/>
            <person name="Hou X."/>
            <person name="Wei L."/>
        </authorList>
    </citation>
    <scope>NUCLEOTIDE SEQUENCE</scope>
    <source>
        <strain evidence="2">G02</strain>
        <tissue evidence="2">Leaf</tissue>
    </source>
</reference>
<reference evidence="2" key="2">
    <citation type="journal article" date="2024" name="Plant">
        <title>Genomic evolution and insights into agronomic trait innovations of Sesamum species.</title>
        <authorList>
            <person name="Miao H."/>
            <person name="Wang L."/>
            <person name="Qu L."/>
            <person name="Liu H."/>
            <person name="Sun Y."/>
            <person name="Le M."/>
            <person name="Wang Q."/>
            <person name="Wei S."/>
            <person name="Zheng Y."/>
            <person name="Lin W."/>
            <person name="Duan Y."/>
            <person name="Cao H."/>
            <person name="Xiong S."/>
            <person name="Wang X."/>
            <person name="Wei L."/>
            <person name="Li C."/>
            <person name="Ma Q."/>
            <person name="Ju M."/>
            <person name="Zhao R."/>
            <person name="Li G."/>
            <person name="Mu C."/>
            <person name="Tian Q."/>
            <person name="Mei H."/>
            <person name="Zhang T."/>
            <person name="Gao T."/>
            <person name="Zhang H."/>
        </authorList>
    </citation>
    <scope>NUCLEOTIDE SEQUENCE</scope>
    <source>
        <strain evidence="2">G02</strain>
    </source>
</reference>
<feature type="compositionally biased region" description="Basic and acidic residues" evidence="1">
    <location>
        <begin position="116"/>
        <end position="125"/>
    </location>
</feature>
<gene>
    <name evidence="2" type="ORF">Sradi_3152900</name>
</gene>
<feature type="compositionally biased region" description="Basic and acidic residues" evidence="1">
    <location>
        <begin position="1"/>
        <end position="11"/>
    </location>
</feature>